<keyword evidence="14 18" id="KW-0472">Membrane</keyword>
<comment type="similarity">
    <text evidence="15 18">Belongs to the cation transport ATPase (P-type) (TC 3.A.3) family.</text>
</comment>
<dbReference type="GO" id="GO:0005388">
    <property type="term" value="F:P-type calcium transporter activity"/>
    <property type="evidence" value="ECO:0007669"/>
    <property type="project" value="UniProtKB-EC"/>
</dbReference>
<dbReference type="NCBIfam" id="TIGR01517">
    <property type="entry name" value="ATPase-IIB_Ca"/>
    <property type="match status" value="1"/>
</dbReference>
<dbReference type="SFLD" id="SFLDG00002">
    <property type="entry name" value="C1.7:_P-type_atpase_like"/>
    <property type="match status" value="1"/>
</dbReference>
<dbReference type="FunFam" id="3.40.50.1000:FF:000018">
    <property type="entry name" value="Calcium-transporting ATPase"/>
    <property type="match status" value="1"/>
</dbReference>
<dbReference type="InterPro" id="IPR044492">
    <property type="entry name" value="P_typ_ATPase_HD_dom"/>
</dbReference>
<dbReference type="FunFam" id="2.70.150.10:FF:000028">
    <property type="entry name" value="Calcium-transporting ATPase"/>
    <property type="match status" value="1"/>
</dbReference>
<keyword evidence="8 18" id="KW-0106">Calcium</keyword>
<evidence type="ECO:0000256" key="2">
    <source>
        <dbReference type="ARBA" id="ARBA00022448"/>
    </source>
</evidence>
<evidence type="ECO:0000256" key="16">
    <source>
        <dbReference type="ARBA" id="ARBA00048694"/>
    </source>
</evidence>
<dbReference type="PROSITE" id="PS00154">
    <property type="entry name" value="ATPASE_E1_E2"/>
    <property type="match status" value="1"/>
</dbReference>
<dbReference type="PANTHER" id="PTHR24093:SF424">
    <property type="entry name" value="CALCIUM-TRANSPORTING ATPASE"/>
    <property type="match status" value="1"/>
</dbReference>
<dbReference type="Gene3D" id="2.70.150.10">
    <property type="entry name" value="Calcium-transporting ATPase, cytoplasmic transduction domain A"/>
    <property type="match status" value="1"/>
</dbReference>
<evidence type="ECO:0000256" key="14">
    <source>
        <dbReference type="ARBA" id="ARBA00023136"/>
    </source>
</evidence>
<keyword evidence="9 18" id="KW-0067">ATP-binding</keyword>
<evidence type="ECO:0000256" key="3">
    <source>
        <dbReference type="ARBA" id="ARBA00022554"/>
    </source>
</evidence>
<comment type="function">
    <text evidence="17">This magnesium-dependent enzyme catalyzes the hydrolysis of ATP coupled with the transport of calcium. Transports the calcium to the vacuole and participates in the control of the cytosolic free calcium.</text>
</comment>
<keyword evidence="12 18" id="KW-1133">Transmembrane helix</keyword>
<dbReference type="EMBL" id="ML737142">
    <property type="protein sequence ID" value="KAE8341278.1"/>
    <property type="molecule type" value="Genomic_DNA"/>
</dbReference>
<dbReference type="GO" id="GO:0016887">
    <property type="term" value="F:ATP hydrolysis activity"/>
    <property type="evidence" value="ECO:0007669"/>
    <property type="project" value="InterPro"/>
</dbReference>
<dbReference type="PANTHER" id="PTHR24093">
    <property type="entry name" value="CATION TRANSPORTING ATPASE"/>
    <property type="match status" value="1"/>
</dbReference>
<evidence type="ECO:0000256" key="12">
    <source>
        <dbReference type="ARBA" id="ARBA00022989"/>
    </source>
</evidence>
<dbReference type="Gene3D" id="3.40.1110.10">
    <property type="entry name" value="Calcium-transporting ATPase, cytoplasmic domain N"/>
    <property type="match status" value="1"/>
</dbReference>
<reference evidence="20" key="1">
    <citation type="submission" date="2019-04" db="EMBL/GenBank/DDBJ databases">
        <title>Friends and foes A comparative genomics study of 23 Aspergillus species from section Flavi.</title>
        <authorList>
            <consortium name="DOE Joint Genome Institute"/>
            <person name="Kjaerbolling I."/>
            <person name="Vesth T."/>
            <person name="Frisvad J.C."/>
            <person name="Nybo J.L."/>
            <person name="Theobald S."/>
            <person name="Kildgaard S."/>
            <person name="Isbrandt T."/>
            <person name="Kuo A."/>
            <person name="Sato A."/>
            <person name="Lyhne E.K."/>
            <person name="Kogle M.E."/>
            <person name="Wiebenga A."/>
            <person name="Kun R.S."/>
            <person name="Lubbers R.J."/>
            <person name="Makela M.R."/>
            <person name="Barry K."/>
            <person name="Chovatia M."/>
            <person name="Clum A."/>
            <person name="Daum C."/>
            <person name="Haridas S."/>
            <person name="He G."/>
            <person name="LaButti K."/>
            <person name="Lipzen A."/>
            <person name="Mondo S."/>
            <person name="Riley R."/>
            <person name="Salamov A."/>
            <person name="Simmons B.A."/>
            <person name="Magnuson J.K."/>
            <person name="Henrissat B."/>
            <person name="Mortensen U.H."/>
            <person name="Larsen T.O."/>
            <person name="Devries R.P."/>
            <person name="Grigoriev I.V."/>
            <person name="Machida M."/>
            <person name="Baker S.E."/>
            <person name="Andersen M.R."/>
        </authorList>
    </citation>
    <scope>NUCLEOTIDE SEQUENCE</scope>
    <source>
        <strain evidence="20">CBS 117612</strain>
    </source>
</reference>
<dbReference type="GO" id="GO:0006874">
    <property type="term" value="P:intracellular calcium ion homeostasis"/>
    <property type="evidence" value="ECO:0007669"/>
    <property type="project" value="TreeGrafter"/>
</dbReference>
<keyword evidence="4 18" id="KW-0109">Calcium transport</keyword>
<evidence type="ECO:0000256" key="1">
    <source>
        <dbReference type="ARBA" id="ARBA00004128"/>
    </source>
</evidence>
<keyword evidence="5 18" id="KW-0812">Transmembrane</keyword>
<keyword evidence="6" id="KW-0479">Metal-binding</keyword>
<name>A0A5N6Y7T5_9EURO</name>
<evidence type="ECO:0000256" key="13">
    <source>
        <dbReference type="ARBA" id="ARBA00023065"/>
    </source>
</evidence>
<dbReference type="SUPFAM" id="SSF81660">
    <property type="entry name" value="Metal cation-transporting ATPase, ATP-binding domain N"/>
    <property type="match status" value="1"/>
</dbReference>
<evidence type="ECO:0000256" key="6">
    <source>
        <dbReference type="ARBA" id="ARBA00022723"/>
    </source>
</evidence>
<dbReference type="SUPFAM" id="SSF56784">
    <property type="entry name" value="HAD-like"/>
    <property type="match status" value="1"/>
</dbReference>
<comment type="function">
    <text evidence="18">Catalyzes the hydrolysis of ATP coupled with the transport of calcium.</text>
</comment>
<dbReference type="InterPro" id="IPR004014">
    <property type="entry name" value="ATPase_P-typ_cation-transptr_N"/>
</dbReference>
<dbReference type="InterPro" id="IPR001757">
    <property type="entry name" value="P_typ_ATPase"/>
</dbReference>
<dbReference type="FunFam" id="1.20.1110.10:FF:000039">
    <property type="entry name" value="Calcium-transporting ATPase"/>
    <property type="match status" value="1"/>
</dbReference>
<evidence type="ECO:0000256" key="11">
    <source>
        <dbReference type="ARBA" id="ARBA00022967"/>
    </source>
</evidence>
<evidence type="ECO:0000256" key="18">
    <source>
        <dbReference type="RuleBase" id="RU361146"/>
    </source>
</evidence>
<dbReference type="Pfam" id="PF00122">
    <property type="entry name" value="E1-E2_ATPase"/>
    <property type="match status" value="1"/>
</dbReference>
<comment type="subcellular location">
    <subcellularLocation>
        <location evidence="18">Membrane</location>
        <topology evidence="18">Multi-pass membrane protein</topology>
    </subcellularLocation>
    <subcellularLocation>
        <location evidence="1">Vacuole membrane</location>
        <topology evidence="1">Multi-pass membrane protein</topology>
    </subcellularLocation>
</comment>
<evidence type="ECO:0000256" key="8">
    <source>
        <dbReference type="ARBA" id="ARBA00022837"/>
    </source>
</evidence>
<evidence type="ECO:0000256" key="10">
    <source>
        <dbReference type="ARBA" id="ARBA00022842"/>
    </source>
</evidence>
<comment type="catalytic activity">
    <reaction evidence="16 18">
        <text>Ca(2+)(in) + ATP + H2O = Ca(2+)(out) + ADP + phosphate + H(+)</text>
        <dbReference type="Rhea" id="RHEA:18105"/>
        <dbReference type="ChEBI" id="CHEBI:15377"/>
        <dbReference type="ChEBI" id="CHEBI:15378"/>
        <dbReference type="ChEBI" id="CHEBI:29108"/>
        <dbReference type="ChEBI" id="CHEBI:30616"/>
        <dbReference type="ChEBI" id="CHEBI:43474"/>
        <dbReference type="ChEBI" id="CHEBI:456216"/>
        <dbReference type="EC" id="7.2.2.10"/>
    </reaction>
</comment>
<comment type="caution">
    <text evidence="18">Lacks conserved residue(s) required for the propagation of feature annotation.</text>
</comment>
<dbReference type="InterPro" id="IPR006068">
    <property type="entry name" value="ATPase_P-typ_cation-transptr_C"/>
</dbReference>
<feature type="transmembrane region" description="Helical" evidence="18">
    <location>
        <begin position="437"/>
        <end position="464"/>
    </location>
</feature>
<dbReference type="GO" id="GO:0005886">
    <property type="term" value="C:plasma membrane"/>
    <property type="evidence" value="ECO:0007669"/>
    <property type="project" value="TreeGrafter"/>
</dbReference>
<dbReference type="OrthoDB" id="3352408at2759"/>
<evidence type="ECO:0000256" key="7">
    <source>
        <dbReference type="ARBA" id="ARBA00022741"/>
    </source>
</evidence>
<protein>
    <recommendedName>
        <fullName evidence="18">Calcium-transporting ATPase</fullName>
        <ecNumber evidence="18">7.2.2.10</ecNumber>
    </recommendedName>
</protein>
<feature type="transmembrane region" description="Helical" evidence="18">
    <location>
        <begin position="1028"/>
        <end position="1054"/>
    </location>
</feature>
<dbReference type="SFLD" id="SFLDS00003">
    <property type="entry name" value="Haloacid_Dehalogenase"/>
    <property type="match status" value="1"/>
</dbReference>
<dbReference type="InterPro" id="IPR023299">
    <property type="entry name" value="ATPase_P-typ_cyto_dom_N"/>
</dbReference>
<sequence length="1156" mass="126581">MNIHHGHLTDQRLDTNFNMVSTHSIEPGSSSSLRYDDVSLSEALAPDPQYERDFEVIDNKFAFSPGQLNKLLNPKSLATFHALGGLRGLERGLQTDLAAGLSVDEDRISQYVTFDDATKCVSSKLDSQPQLFNADSQTPIVQSSSSQFFDRFRIFGRNVLPEPRSKSFLKLLWDAYNDRIIILLTIAAVISLSLGVYEAASGQSQVDWIEGVAVCVAIIIVVAATAGNDWQKERQFAKLNRRKIDRDVRAIRSGRPLMVHISDITVGDILHIEPGDSPPADGVIVSGHGIKCDESSATGESDHMEKVSGHEVWNSIIDGTATRELDPFIISGSKVLEGVGTYLVTSVGCYSTNGRIMASLQTESEPTPLQVKLARLAGWIGWLGTRCEDSTQDENCLLIETHSAALLLFFVLLIRFLVQLPDNDASPSEKGQEFMDILIVAVTVIVVAIPEGLPLAVTLALAFATTRMLKENNLVRVLRACETMGNATVICSDKTGTLTQNKMTVVVGFLGANERFDQQPTESGGPSTSPTILETLKLFPTIFKGLLIDSIALNSTAFEEEQDGGREFVGSKTEIALLQFAKDYLHMTDLTEERANAHIEHVFPFDSSRKAMGVVYRAGPTGYRLLVKGASEVMLNTSTQTITTGPSSKSQIVTEPISHGARQVILDTINDYARKSLRTIGVVYTDLLDWPTGLSRDSEKGLPDFESLLRDMTWVGALGIHDPLRPEVSGAIKTCHSAGVRVKMVTGDNINTASAIASSCGIKNGDGIVMEGPEFRKLTEKQMDAIIPRLQVLARSSPDDKRMLVKHLKRLGETVAVTGDGTNDGPALTSADVGFSMGISGTELAREASSIILLDDNFKSIVTAMAWGRAVNDAVAKFLQFQITVNITAVCLTVVTAIYSSSNESVLKAVQLLWVNLIMDTFAALALATDAPTEKILQRPPVPRNAPLFTVTMWKMIIGQSIYKLAVCFTLYFAGDRILGYDTRIHQKQVELDTIIFNTFVWMQIFNELNNRRLDNKFNIFEGVHRNYWFMGINVLMIGGQILIIFVGGAAFGVTPLDGVQWAICIGCSIFCIPWAAVLKLFPDRYVAVALDISVKVIVFLVYPFKKLYQAISRGLSMVSKVVGAQWQSLKSILMRMVKNTRPGGDEEKGKNTGQA</sequence>
<dbReference type="Proteomes" id="UP000325558">
    <property type="component" value="Unassembled WGS sequence"/>
</dbReference>
<feature type="transmembrane region" description="Helical" evidence="18">
    <location>
        <begin position="180"/>
        <end position="197"/>
    </location>
</feature>
<keyword evidence="3" id="KW-0926">Vacuole</keyword>
<feature type="transmembrane region" description="Helical" evidence="18">
    <location>
        <begin position="878"/>
        <end position="899"/>
    </location>
</feature>
<accession>A0A5N6Y7T5</accession>
<feature type="transmembrane region" description="Helical" evidence="18">
    <location>
        <begin position="209"/>
        <end position="228"/>
    </location>
</feature>
<evidence type="ECO:0000256" key="15">
    <source>
        <dbReference type="ARBA" id="ARBA00038148"/>
    </source>
</evidence>
<dbReference type="PRINTS" id="PR00120">
    <property type="entry name" value="HATPASE"/>
</dbReference>
<dbReference type="PRINTS" id="PR00119">
    <property type="entry name" value="CATATPASE"/>
</dbReference>
<dbReference type="EC" id="7.2.2.10" evidence="18"/>
<dbReference type="InterPro" id="IPR059000">
    <property type="entry name" value="ATPase_P-type_domA"/>
</dbReference>
<gene>
    <name evidence="20" type="ORF">BDV24DRAFT_174913</name>
</gene>
<dbReference type="GO" id="GO:0005524">
    <property type="term" value="F:ATP binding"/>
    <property type="evidence" value="ECO:0007669"/>
    <property type="project" value="UniProtKB-KW"/>
</dbReference>
<evidence type="ECO:0000259" key="19">
    <source>
        <dbReference type="SMART" id="SM00831"/>
    </source>
</evidence>
<dbReference type="GO" id="GO:0005774">
    <property type="term" value="C:vacuolar membrane"/>
    <property type="evidence" value="ECO:0007669"/>
    <property type="project" value="UniProtKB-SubCell"/>
</dbReference>
<feature type="domain" description="Cation-transporting P-type ATPase N-terminal" evidence="19">
    <location>
        <begin position="133"/>
        <end position="196"/>
    </location>
</feature>
<dbReference type="Gene3D" id="1.20.1110.10">
    <property type="entry name" value="Calcium-transporting ATPase, transmembrane domain"/>
    <property type="match status" value="1"/>
</dbReference>
<dbReference type="InterPro" id="IPR018303">
    <property type="entry name" value="ATPase_P-typ_P_site"/>
</dbReference>
<dbReference type="InterPro" id="IPR023298">
    <property type="entry name" value="ATPase_P-typ_TM_dom_sf"/>
</dbReference>
<feature type="transmembrane region" description="Helical" evidence="18">
    <location>
        <begin position="1086"/>
        <end position="1105"/>
    </location>
</feature>
<dbReference type="NCBIfam" id="TIGR01494">
    <property type="entry name" value="ATPase_P-type"/>
    <property type="match status" value="2"/>
</dbReference>
<dbReference type="InterPro" id="IPR036412">
    <property type="entry name" value="HAD-like_sf"/>
</dbReference>
<proteinExistence type="inferred from homology"/>
<feature type="transmembrane region" description="Helical" evidence="18">
    <location>
        <begin position="1060"/>
        <end position="1079"/>
    </location>
</feature>
<evidence type="ECO:0000313" key="20">
    <source>
        <dbReference type="EMBL" id="KAE8341278.1"/>
    </source>
</evidence>
<dbReference type="AlphaFoldDB" id="A0A5N6Y7T5"/>
<dbReference type="Pfam" id="PF00689">
    <property type="entry name" value="Cation_ATPase_C"/>
    <property type="match status" value="1"/>
</dbReference>
<keyword evidence="2 18" id="KW-0813">Transport</keyword>
<keyword evidence="13 18" id="KW-0406">Ion transport</keyword>
<keyword evidence="7 18" id="KW-0547">Nucleotide-binding</keyword>
<evidence type="ECO:0000256" key="9">
    <source>
        <dbReference type="ARBA" id="ARBA00022840"/>
    </source>
</evidence>
<dbReference type="FunFam" id="3.40.50.1000:FF:000001">
    <property type="entry name" value="Phospholipid-transporting ATPase IC"/>
    <property type="match status" value="1"/>
</dbReference>
<dbReference type="SFLD" id="SFLDF00027">
    <property type="entry name" value="p-type_atpase"/>
    <property type="match status" value="1"/>
</dbReference>
<dbReference type="SUPFAM" id="SSF81665">
    <property type="entry name" value="Calcium ATPase, transmembrane domain M"/>
    <property type="match status" value="1"/>
</dbReference>
<evidence type="ECO:0000256" key="17">
    <source>
        <dbReference type="ARBA" id="ARBA00059328"/>
    </source>
</evidence>
<dbReference type="InterPro" id="IPR008250">
    <property type="entry name" value="ATPase_P-typ_transduc_dom_A_sf"/>
</dbReference>
<dbReference type="GO" id="GO:0046872">
    <property type="term" value="F:metal ion binding"/>
    <property type="evidence" value="ECO:0007669"/>
    <property type="project" value="UniProtKB-KW"/>
</dbReference>
<dbReference type="SUPFAM" id="SSF81653">
    <property type="entry name" value="Calcium ATPase, transduction domain A"/>
    <property type="match status" value="1"/>
</dbReference>
<dbReference type="Pfam" id="PF00690">
    <property type="entry name" value="Cation_ATPase_N"/>
    <property type="match status" value="1"/>
</dbReference>
<dbReference type="Pfam" id="PF13246">
    <property type="entry name" value="Cation_ATPase"/>
    <property type="match status" value="1"/>
</dbReference>
<dbReference type="SMART" id="SM00831">
    <property type="entry name" value="Cation_ATPase_N"/>
    <property type="match status" value="1"/>
</dbReference>
<dbReference type="InterPro" id="IPR006408">
    <property type="entry name" value="P-type_ATPase_IIB"/>
</dbReference>
<dbReference type="InterPro" id="IPR023214">
    <property type="entry name" value="HAD_sf"/>
</dbReference>
<feature type="transmembrane region" description="Helical" evidence="18">
    <location>
        <begin position="396"/>
        <end position="417"/>
    </location>
</feature>
<evidence type="ECO:0000256" key="4">
    <source>
        <dbReference type="ARBA" id="ARBA00022568"/>
    </source>
</evidence>
<keyword evidence="11" id="KW-1278">Translocase</keyword>
<keyword evidence="10" id="KW-0460">Magnesium</keyword>
<organism evidence="20">
    <name type="scientific">Aspergillus arachidicola</name>
    <dbReference type="NCBI Taxonomy" id="656916"/>
    <lineage>
        <taxon>Eukaryota</taxon>
        <taxon>Fungi</taxon>
        <taxon>Dikarya</taxon>
        <taxon>Ascomycota</taxon>
        <taxon>Pezizomycotina</taxon>
        <taxon>Eurotiomycetes</taxon>
        <taxon>Eurotiomycetidae</taxon>
        <taxon>Eurotiales</taxon>
        <taxon>Aspergillaceae</taxon>
        <taxon>Aspergillus</taxon>
        <taxon>Aspergillus subgen. Circumdati</taxon>
    </lineage>
</organism>
<dbReference type="Gene3D" id="3.40.50.1000">
    <property type="entry name" value="HAD superfamily/HAD-like"/>
    <property type="match status" value="1"/>
</dbReference>
<evidence type="ECO:0000256" key="5">
    <source>
        <dbReference type="ARBA" id="ARBA00022692"/>
    </source>
</evidence>